<evidence type="ECO:0000256" key="2">
    <source>
        <dbReference type="ARBA" id="ARBA00023239"/>
    </source>
</evidence>
<evidence type="ECO:0000256" key="3">
    <source>
        <dbReference type="HAMAP-Rule" id="MF_01074"/>
    </source>
</evidence>
<comment type="function">
    <text evidence="3">Involved in the biosynthesis of a nickel-pincer cofactor ((SCS)Ni(II) pincer complex). Binds Ni(2+), and functions in nickel delivery to pyridinium-3,5-bisthiocarboxylic acid mononucleotide (P2TMN), to form the mature cofactor. Is thus probably required for the activation of nickel-pincer cofactor-dependent enzymes.</text>
</comment>
<comment type="similarity">
    <text evidence="3">Belongs to the LarC family.</text>
</comment>
<dbReference type="GO" id="GO:0016151">
    <property type="term" value="F:nickel cation binding"/>
    <property type="evidence" value="ECO:0007669"/>
    <property type="project" value="UniProtKB-UniRule"/>
</dbReference>
<dbReference type="OrthoDB" id="9765625at2"/>
<dbReference type="EMBL" id="FQXJ01000011">
    <property type="protein sequence ID" value="SHI21947.1"/>
    <property type="molecule type" value="Genomic_DNA"/>
</dbReference>
<dbReference type="HAMAP" id="MF_01074">
    <property type="entry name" value="LarC"/>
    <property type="match status" value="1"/>
</dbReference>
<reference evidence="6" key="1">
    <citation type="submission" date="2016-11" db="EMBL/GenBank/DDBJ databases">
        <authorList>
            <person name="Varghese N."/>
            <person name="Submissions S."/>
        </authorList>
    </citation>
    <scope>NUCLEOTIDE SEQUENCE [LARGE SCALE GENOMIC DNA]</scope>
    <source>
        <strain evidence="6">DSM 15449</strain>
    </source>
</reference>
<dbReference type="RefSeq" id="WP_073030677.1">
    <property type="nucleotide sequence ID" value="NZ_FQXJ01000011.1"/>
</dbReference>
<dbReference type="PANTHER" id="PTHR36566">
    <property type="entry name" value="NICKEL INSERTION PROTEIN-RELATED"/>
    <property type="match status" value="1"/>
</dbReference>
<keyword evidence="6" id="KW-1185">Reference proteome</keyword>
<dbReference type="GO" id="GO:0016829">
    <property type="term" value="F:lyase activity"/>
    <property type="evidence" value="ECO:0007669"/>
    <property type="project" value="UniProtKB-UniRule"/>
</dbReference>
<dbReference type="NCBIfam" id="TIGR00299">
    <property type="entry name" value="nickel pincer cofactor biosynthesis protein LarC"/>
    <property type="match status" value="1"/>
</dbReference>
<feature type="region of interest" description="Disordered" evidence="4">
    <location>
        <begin position="73"/>
        <end position="99"/>
    </location>
</feature>
<gene>
    <name evidence="3" type="primary">larC</name>
    <name evidence="5" type="ORF">SAMN02746098_03162</name>
</gene>
<keyword evidence="2 3" id="KW-0456">Lyase</keyword>
<evidence type="ECO:0000313" key="5">
    <source>
        <dbReference type="EMBL" id="SHI21947.1"/>
    </source>
</evidence>
<keyword evidence="1 3" id="KW-0533">Nickel</keyword>
<dbReference type="AlphaFoldDB" id="A0A1M5ZCI6"/>
<dbReference type="Gene3D" id="3.10.20.300">
    <property type="entry name" value="mk0293 like domain"/>
    <property type="match status" value="1"/>
</dbReference>
<accession>A0A1M5ZCI6</accession>
<dbReference type="PANTHER" id="PTHR36566:SF1">
    <property type="entry name" value="PYRIDINIUM-3,5-BISTHIOCARBOXYLIC ACID MONONUCLEOTIDE NICKEL INSERTION PROTEIN"/>
    <property type="match status" value="1"/>
</dbReference>
<evidence type="ECO:0000256" key="1">
    <source>
        <dbReference type="ARBA" id="ARBA00022596"/>
    </source>
</evidence>
<dbReference type="InterPro" id="IPR002822">
    <property type="entry name" value="Ni_insertion"/>
</dbReference>
<dbReference type="STRING" id="1121420.SAMN02746098_03162"/>
<organism evidence="5 6">
    <name type="scientific">Desulfosporosinus lacus DSM 15449</name>
    <dbReference type="NCBI Taxonomy" id="1121420"/>
    <lineage>
        <taxon>Bacteria</taxon>
        <taxon>Bacillati</taxon>
        <taxon>Bacillota</taxon>
        <taxon>Clostridia</taxon>
        <taxon>Eubacteriales</taxon>
        <taxon>Desulfitobacteriaceae</taxon>
        <taxon>Desulfosporosinus</taxon>
    </lineage>
</organism>
<comment type="catalytic activity">
    <reaction evidence="3">
        <text>Ni(II)-pyridinium-3,5-bisthiocarboxylate mononucleotide = pyridinium-3,5-bisthiocarboxylate mononucleotide + Ni(2+)</text>
        <dbReference type="Rhea" id="RHEA:54784"/>
        <dbReference type="ChEBI" id="CHEBI:49786"/>
        <dbReference type="ChEBI" id="CHEBI:137372"/>
        <dbReference type="ChEBI" id="CHEBI:137373"/>
        <dbReference type="EC" id="4.99.1.12"/>
    </reaction>
</comment>
<evidence type="ECO:0000256" key="4">
    <source>
        <dbReference type="SAM" id="MobiDB-lite"/>
    </source>
</evidence>
<dbReference type="Pfam" id="PF01969">
    <property type="entry name" value="Ni_insertion"/>
    <property type="match status" value="1"/>
</dbReference>
<sequence>MKVLYFDCFSGISGDMTLGALMDLGIDEQLFRRELTKLHLEDYRLVIGKSIKNGITGKDVQVILSYDEEDHQGHCHHDDNHSQGHHHHNHEHNCDHEHHFHRSEQNHSHFHNHQARNLGDIEGLIDESDLSQGVKDFSKQVFREIAAAEAKVHDKDIAEVHFHEVGAVDSIVDIVGTAICLDLLGIDRVYASKLYDGHGFIKCQHGSIPVPVPAVMEMLSGSGIPLIQTDINTELVTPTGMGIIKCLSSGFGYMPQMFVDRVGYGMGKRETVGFNALRLVLGTMDETGKGTLDEIVTLETNIDDMNGEAMGYTMERLFENGALDVFYTPVFMKKNRPAVMLTVIAEIQDEEKLAAMILRETTTLGIRRSNCKRYIMNREIIKVSTKFGDVRVKMASKDGFVKYAPEYEDCRNIAKNTGKSFIEVYNAALKQAIEE</sequence>
<feature type="compositionally biased region" description="Basic and acidic residues" evidence="4">
    <location>
        <begin position="73"/>
        <end position="82"/>
    </location>
</feature>
<dbReference type="EC" id="4.99.1.12" evidence="3"/>
<protein>
    <recommendedName>
        <fullName evidence="3">Pyridinium-3,5-bisthiocarboxylic acid mononucleotide nickel insertion protein</fullName>
        <shortName evidence="3">P2TMN nickel insertion protein</shortName>
        <ecNumber evidence="3">4.99.1.12</ecNumber>
    </recommendedName>
    <alternativeName>
        <fullName evidence="3">Nickel-pincer cofactor biosynthesis protein LarC</fullName>
    </alternativeName>
</protein>
<name>A0A1M5ZCI6_9FIRM</name>
<dbReference type="Gene3D" id="3.30.70.1380">
    <property type="entry name" value="Transcriptional regulatory protein pf0864 domain like"/>
    <property type="match status" value="1"/>
</dbReference>
<evidence type="ECO:0000313" key="6">
    <source>
        <dbReference type="Proteomes" id="UP000183954"/>
    </source>
</evidence>
<proteinExistence type="inferred from homology"/>
<dbReference type="GO" id="GO:0051604">
    <property type="term" value="P:protein maturation"/>
    <property type="evidence" value="ECO:0007669"/>
    <property type="project" value="UniProtKB-UniRule"/>
</dbReference>
<dbReference type="Proteomes" id="UP000183954">
    <property type="component" value="Unassembled WGS sequence"/>
</dbReference>